<gene>
    <name evidence="9" type="ORF">FZC36_00045</name>
</gene>
<evidence type="ECO:0000256" key="1">
    <source>
        <dbReference type="ARBA" id="ARBA00005196"/>
    </source>
</evidence>
<dbReference type="EMBL" id="CP043314">
    <property type="protein sequence ID" value="QEK38839.1"/>
    <property type="molecule type" value="Genomic_DNA"/>
</dbReference>
<dbReference type="InterPro" id="IPR018510">
    <property type="entry name" value="DAP_epimerase_AS"/>
</dbReference>
<evidence type="ECO:0000313" key="10">
    <source>
        <dbReference type="Proteomes" id="UP000324924"/>
    </source>
</evidence>
<reference evidence="9 10" key="1">
    <citation type="submission" date="2019-08" db="EMBL/GenBank/DDBJ databases">
        <title>Highly reduced genomes of protist endosymbionts show evolutionary convergence.</title>
        <authorList>
            <person name="George E."/>
            <person name="Husnik F."/>
            <person name="Tashyreva D."/>
            <person name="Prokopchuk G."/>
            <person name="Horak A."/>
            <person name="Kwong W.K."/>
            <person name="Lukes J."/>
            <person name="Keeling P.J."/>
        </authorList>
    </citation>
    <scope>NUCLEOTIDE SEQUENCE [LARGE SCALE GENOMIC DNA]</scope>
    <source>
        <strain evidence="9">1604HC</strain>
    </source>
</reference>
<keyword evidence="4" id="KW-0028">Amino-acid biosynthesis</keyword>
<keyword evidence="6" id="KW-0413">Isomerase</keyword>
<sequence>MCRENEDKKLQNKSRFIKAHGLGNDFVIFFSGIGKEMFSGREHCFAMFAQENIIHIADRKLGIGCDQVIYAESIHERSIGNKHGNNISELCNPQTNYIVKFWNSDGSHAAFCGNGIRAVALYIFDNILSNNLICKDNKTYNTNKLVNNDISNANLELSLYTDSGLVKAIYTGGEITYSMPCEFFAEEISEIDNSKQKNPCIPQNKNIALKKKINTKDTSKSEFFNTCEIGLEEISALDAFHVFTVNTGNNHIVVINNREAKWDHDINIFKHLTSMFNIIWIWPNDKSVDKKQKTKNKETSTTESNIITKDNKLDINSDNWNIMPYERGVGPTMACGSGTAAAAFVLWTLQNPVQLTEKASDLKCKVERNTNTECSRTNTKDEYKKLIFHTKLGKIEMSRDSNKIWQKGPAEISFEGEIII</sequence>
<name>A0A5C0UGA0_9PROT</name>
<comment type="similarity">
    <text evidence="2">Belongs to the diaminopimelate epimerase family.</text>
</comment>
<evidence type="ECO:0000256" key="6">
    <source>
        <dbReference type="ARBA" id="ARBA00023235"/>
    </source>
</evidence>
<feature type="active site" evidence="8">
    <location>
        <position position="112"/>
    </location>
</feature>
<comment type="catalytic activity">
    <reaction evidence="7">
        <text>(2S,6S)-2,6-diaminopimelate = meso-2,6-diaminopimelate</text>
        <dbReference type="Rhea" id="RHEA:15393"/>
        <dbReference type="ChEBI" id="CHEBI:57609"/>
        <dbReference type="ChEBI" id="CHEBI:57791"/>
        <dbReference type="EC" id="5.1.1.7"/>
    </reaction>
</comment>
<dbReference type="GO" id="GO:0008837">
    <property type="term" value="F:diaminopimelate epimerase activity"/>
    <property type="evidence" value="ECO:0007669"/>
    <property type="project" value="UniProtKB-EC"/>
</dbReference>
<dbReference type="KEGG" id="nabu:FZC36_00045"/>
<dbReference type="PANTHER" id="PTHR31689">
    <property type="entry name" value="DIAMINOPIMELATE EPIMERASE, CHLOROPLASTIC"/>
    <property type="match status" value="1"/>
</dbReference>
<dbReference type="PANTHER" id="PTHR31689:SF0">
    <property type="entry name" value="DIAMINOPIMELATE EPIMERASE"/>
    <property type="match status" value="1"/>
</dbReference>
<protein>
    <recommendedName>
        <fullName evidence="3">diaminopimelate epimerase</fullName>
        <ecNumber evidence="3">5.1.1.7</ecNumber>
    </recommendedName>
</protein>
<dbReference type="InterPro" id="IPR001653">
    <property type="entry name" value="DAP_epimerase_DapF"/>
</dbReference>
<evidence type="ECO:0000313" key="9">
    <source>
        <dbReference type="EMBL" id="QEK38839.1"/>
    </source>
</evidence>
<evidence type="ECO:0000256" key="3">
    <source>
        <dbReference type="ARBA" id="ARBA00013080"/>
    </source>
</evidence>
<proteinExistence type="inferred from homology"/>
<evidence type="ECO:0000256" key="2">
    <source>
        <dbReference type="ARBA" id="ARBA00010219"/>
    </source>
</evidence>
<comment type="pathway">
    <text evidence="1">Amino-acid biosynthesis; L-lysine biosynthesis via DAP pathway; DL-2,6-diaminopimelate from LL-2,6-diaminopimelate: step 1/1.</text>
</comment>
<dbReference type="RefSeq" id="WP_148971962.1">
    <property type="nucleotide sequence ID" value="NZ_CP043314.1"/>
</dbReference>
<evidence type="ECO:0000256" key="4">
    <source>
        <dbReference type="ARBA" id="ARBA00022605"/>
    </source>
</evidence>
<dbReference type="UniPathway" id="UPA00034">
    <property type="reaction ID" value="UER00025"/>
</dbReference>
<evidence type="ECO:0000256" key="7">
    <source>
        <dbReference type="ARBA" id="ARBA00051712"/>
    </source>
</evidence>
<keyword evidence="10" id="KW-1185">Reference proteome</keyword>
<organism evidence="9 10">
    <name type="scientific">Candidatus Nesciobacter abundans</name>
    <dbReference type="NCBI Taxonomy" id="2601668"/>
    <lineage>
        <taxon>Bacteria</taxon>
        <taxon>Pseudomonadati</taxon>
        <taxon>Pseudomonadota</taxon>
        <taxon>Alphaproteobacteria</taxon>
        <taxon>Holosporales</taxon>
        <taxon>Holosporaceae</taxon>
        <taxon>Candidatus Nesciobacter</taxon>
    </lineage>
</organism>
<dbReference type="GO" id="GO:0005829">
    <property type="term" value="C:cytosol"/>
    <property type="evidence" value="ECO:0007669"/>
    <property type="project" value="TreeGrafter"/>
</dbReference>
<dbReference type="AlphaFoldDB" id="A0A5C0UGA0"/>
<dbReference type="Proteomes" id="UP000324924">
    <property type="component" value="Chromosome"/>
</dbReference>
<dbReference type="OrthoDB" id="9805408at2"/>
<evidence type="ECO:0000256" key="8">
    <source>
        <dbReference type="PROSITE-ProRule" id="PRU10125"/>
    </source>
</evidence>
<dbReference type="PROSITE" id="PS01326">
    <property type="entry name" value="DAP_EPIMERASE"/>
    <property type="match status" value="1"/>
</dbReference>
<accession>A0A5C0UGA0</accession>
<dbReference type="GO" id="GO:0009089">
    <property type="term" value="P:lysine biosynthetic process via diaminopimelate"/>
    <property type="evidence" value="ECO:0007669"/>
    <property type="project" value="UniProtKB-UniPathway"/>
</dbReference>
<dbReference type="Gene3D" id="3.10.310.10">
    <property type="entry name" value="Diaminopimelate Epimerase, Chain A, domain 1"/>
    <property type="match status" value="2"/>
</dbReference>
<dbReference type="EC" id="5.1.1.7" evidence="3"/>
<dbReference type="SUPFAM" id="SSF54506">
    <property type="entry name" value="Diaminopimelate epimerase-like"/>
    <property type="match status" value="2"/>
</dbReference>
<evidence type="ECO:0000256" key="5">
    <source>
        <dbReference type="ARBA" id="ARBA00023154"/>
    </source>
</evidence>
<keyword evidence="5" id="KW-0457">Lysine biosynthesis</keyword>